<dbReference type="AlphaFoldDB" id="A0AAD4XG48"/>
<organism evidence="1 2">
    <name type="scientific">Papaver atlanticum</name>
    <dbReference type="NCBI Taxonomy" id="357466"/>
    <lineage>
        <taxon>Eukaryota</taxon>
        <taxon>Viridiplantae</taxon>
        <taxon>Streptophyta</taxon>
        <taxon>Embryophyta</taxon>
        <taxon>Tracheophyta</taxon>
        <taxon>Spermatophyta</taxon>
        <taxon>Magnoliopsida</taxon>
        <taxon>Ranunculales</taxon>
        <taxon>Papaveraceae</taxon>
        <taxon>Papaveroideae</taxon>
        <taxon>Papaver</taxon>
    </lineage>
</organism>
<gene>
    <name evidence="1" type="ORF">MKW98_010799</name>
</gene>
<keyword evidence="2" id="KW-1185">Reference proteome</keyword>
<name>A0AAD4XG48_9MAGN</name>
<protein>
    <submittedName>
        <fullName evidence="1">Uncharacterized protein</fullName>
    </submittedName>
</protein>
<evidence type="ECO:0000313" key="1">
    <source>
        <dbReference type="EMBL" id="KAI3913987.1"/>
    </source>
</evidence>
<sequence>MVLCRSVHNSTVVVLKTSTYLRIYNDLYARTILRELFRVFISFNLLQLFFLENRSGKLVCFEALSKLNSLIVKRTCVK</sequence>
<proteinExistence type="predicted"/>
<reference evidence="1" key="1">
    <citation type="submission" date="2022-04" db="EMBL/GenBank/DDBJ databases">
        <title>A functionally conserved STORR gene fusion in Papaver species that diverged 16.8 million years ago.</title>
        <authorList>
            <person name="Catania T."/>
        </authorList>
    </citation>
    <scope>NUCLEOTIDE SEQUENCE</scope>
    <source>
        <strain evidence="1">S-188037</strain>
    </source>
</reference>
<evidence type="ECO:0000313" key="2">
    <source>
        <dbReference type="Proteomes" id="UP001202328"/>
    </source>
</evidence>
<comment type="caution">
    <text evidence="1">The sequence shown here is derived from an EMBL/GenBank/DDBJ whole genome shotgun (WGS) entry which is preliminary data.</text>
</comment>
<accession>A0AAD4XG48</accession>
<dbReference type="Proteomes" id="UP001202328">
    <property type="component" value="Unassembled WGS sequence"/>
</dbReference>
<dbReference type="EMBL" id="JAJJMB010009426">
    <property type="protein sequence ID" value="KAI3913987.1"/>
    <property type="molecule type" value="Genomic_DNA"/>
</dbReference>